<dbReference type="AlphaFoldDB" id="A0A9P6QS32"/>
<dbReference type="EMBL" id="JAAAIN010003357">
    <property type="protein sequence ID" value="KAG0286154.1"/>
    <property type="molecule type" value="Genomic_DNA"/>
</dbReference>
<evidence type="ECO:0000313" key="3">
    <source>
        <dbReference type="Proteomes" id="UP000823405"/>
    </source>
</evidence>
<dbReference type="Proteomes" id="UP000823405">
    <property type="component" value="Unassembled WGS sequence"/>
</dbReference>
<keyword evidence="3" id="KW-1185">Reference proteome</keyword>
<protein>
    <submittedName>
        <fullName evidence="2">Uncharacterized protein</fullName>
    </submittedName>
</protein>
<comment type="caution">
    <text evidence="2">The sequence shown here is derived from an EMBL/GenBank/DDBJ whole genome shotgun (WGS) entry which is preliminary data.</text>
</comment>
<dbReference type="OrthoDB" id="2411041at2759"/>
<evidence type="ECO:0000256" key="1">
    <source>
        <dbReference type="SAM" id="MobiDB-lite"/>
    </source>
</evidence>
<feature type="region of interest" description="Disordered" evidence="1">
    <location>
        <begin position="1"/>
        <end position="30"/>
    </location>
</feature>
<name>A0A9P6QS32_9FUNG</name>
<accession>A0A9P6QS32</accession>
<reference evidence="2" key="1">
    <citation type="journal article" date="2020" name="Fungal Divers.">
        <title>Resolving the Mortierellaceae phylogeny through synthesis of multi-gene phylogenetics and phylogenomics.</title>
        <authorList>
            <person name="Vandepol N."/>
            <person name="Liber J."/>
            <person name="Desiro A."/>
            <person name="Na H."/>
            <person name="Kennedy M."/>
            <person name="Barry K."/>
            <person name="Grigoriev I.V."/>
            <person name="Miller A.N."/>
            <person name="O'Donnell K."/>
            <person name="Stajich J.E."/>
            <person name="Bonito G."/>
        </authorList>
    </citation>
    <scope>NUCLEOTIDE SEQUENCE</scope>
    <source>
        <strain evidence="2">NVP60</strain>
    </source>
</reference>
<feature type="compositionally biased region" description="Low complexity" evidence="1">
    <location>
        <begin position="11"/>
        <end position="28"/>
    </location>
</feature>
<gene>
    <name evidence="2" type="ORF">BGZ97_007531</name>
</gene>
<organism evidence="2 3">
    <name type="scientific">Linnemannia gamsii</name>
    <dbReference type="NCBI Taxonomy" id="64522"/>
    <lineage>
        <taxon>Eukaryota</taxon>
        <taxon>Fungi</taxon>
        <taxon>Fungi incertae sedis</taxon>
        <taxon>Mucoromycota</taxon>
        <taxon>Mortierellomycotina</taxon>
        <taxon>Mortierellomycetes</taxon>
        <taxon>Mortierellales</taxon>
        <taxon>Mortierellaceae</taxon>
        <taxon>Linnemannia</taxon>
    </lineage>
</organism>
<proteinExistence type="predicted"/>
<evidence type="ECO:0000313" key="2">
    <source>
        <dbReference type="EMBL" id="KAG0286154.1"/>
    </source>
</evidence>
<sequence>MEQQPPVDPKAASTYSSTTVTSTTGAAAEPQPSVEMFAAKILQGELQRKLEQLQDVHSAYRYLTTHWTDQKDGEAAAVHQHGYIVQQCWLSSLKTQGYRDRLETAVDKLEREICEIRVEFQSIAKTEGRK</sequence>